<dbReference type="GO" id="GO:0019238">
    <property type="term" value="F:cyclohydrolase activity"/>
    <property type="evidence" value="ECO:0007669"/>
    <property type="project" value="TreeGrafter"/>
</dbReference>
<keyword evidence="2" id="KW-0686">Riboflavin biosynthesis</keyword>
<feature type="compositionally biased region" description="Pro residues" evidence="3">
    <location>
        <begin position="129"/>
        <end position="153"/>
    </location>
</feature>
<proteinExistence type="predicted"/>
<comment type="caution">
    <text evidence="5">The sequence shown here is derived from an EMBL/GenBank/DDBJ whole genome shotgun (WGS) entry which is preliminary data.</text>
</comment>
<dbReference type="InterPro" id="IPR036144">
    <property type="entry name" value="RibA-like_sf"/>
</dbReference>
<dbReference type="Proteomes" id="UP000673691">
    <property type="component" value="Unassembled WGS sequence"/>
</dbReference>
<dbReference type="PANTHER" id="PTHR21327">
    <property type="entry name" value="GTP CYCLOHYDROLASE II-RELATED"/>
    <property type="match status" value="1"/>
</dbReference>
<name>A0A8H8A1M0_9FUNG</name>
<keyword evidence="6" id="KW-1185">Reference proteome</keyword>
<evidence type="ECO:0000256" key="2">
    <source>
        <dbReference type="ARBA" id="ARBA00022619"/>
    </source>
</evidence>
<evidence type="ECO:0000313" key="5">
    <source>
        <dbReference type="EMBL" id="KAG5463276.1"/>
    </source>
</evidence>
<dbReference type="AlphaFoldDB" id="A0A8H8A1M0"/>
<feature type="region of interest" description="Disordered" evidence="3">
    <location>
        <begin position="118"/>
        <end position="207"/>
    </location>
</feature>
<feature type="region of interest" description="Disordered" evidence="3">
    <location>
        <begin position="355"/>
        <end position="383"/>
    </location>
</feature>
<feature type="region of interest" description="Disordered" evidence="3">
    <location>
        <begin position="1"/>
        <end position="45"/>
    </location>
</feature>
<dbReference type="PANTHER" id="PTHR21327:SF29">
    <property type="entry name" value="GTP CYCLOHYDROLASE-2"/>
    <property type="match status" value="1"/>
</dbReference>
<dbReference type="Pfam" id="PF00925">
    <property type="entry name" value="GTP_cyclohydro2"/>
    <property type="match status" value="1"/>
</dbReference>
<sequence>LNLILSPLPRETFLGRPARPRPQAPPRRPASAAAAAAASSPTTPPRLRLRLRLQAGGPLPRSPLPAPAARAPRLRRRATAGGVRMIMGSPLVAVRPPAPGARAAAAALAAPPEEPCGADAAAAAAARPAEPPPAPPPAPPAAASAGPPPPAPPGASAHLGPVGSAPDAVARKALASDGDRRAKWPCRHRHPMPEPDVSRPASAPPELSMLADDADATVECRARARIPSGRGEFYLHLYRNNRDNKEHLAVVYGEDLRSASLDAPQEGETELDRIVRGAYVGRLRRDGVVGGAGASSVVSYRGDAAKPNGSPLAVADGHSGTGANGVAKAANGHVVADGPSANGKGTQPLALLQPSPVPIGSSLARPTAKRRPTNRSREAKSTLAPPLVRIHSECFTGETLGSVRCDCREQLVEAMRLIAEEGRGIVVYLRQEGRGIGLLDKLRSVGRTPNTWELDPTMSALNHAFQGIQLARSWARYRHRQSAPLSPGGRPDI</sequence>
<feature type="non-terminal residue" evidence="5">
    <location>
        <position position="1"/>
    </location>
</feature>
<evidence type="ECO:0000256" key="3">
    <source>
        <dbReference type="SAM" id="MobiDB-lite"/>
    </source>
</evidence>
<dbReference type="EMBL" id="JAEFCI010000867">
    <property type="protein sequence ID" value="KAG5463276.1"/>
    <property type="molecule type" value="Genomic_DNA"/>
</dbReference>
<dbReference type="InterPro" id="IPR032677">
    <property type="entry name" value="GTP_cyclohydro_II"/>
</dbReference>
<comment type="pathway">
    <text evidence="1">Cofactor biosynthesis; riboflavin biosynthesis.</text>
</comment>
<organism evidence="5 6">
    <name type="scientific">Olpidium bornovanus</name>
    <dbReference type="NCBI Taxonomy" id="278681"/>
    <lineage>
        <taxon>Eukaryota</taxon>
        <taxon>Fungi</taxon>
        <taxon>Fungi incertae sedis</taxon>
        <taxon>Olpidiomycota</taxon>
        <taxon>Olpidiomycotina</taxon>
        <taxon>Olpidiomycetes</taxon>
        <taxon>Olpidiales</taxon>
        <taxon>Olpidiaceae</taxon>
        <taxon>Olpidium</taxon>
    </lineage>
</organism>
<accession>A0A8H8A1M0</accession>
<feature type="non-terminal residue" evidence="5">
    <location>
        <position position="493"/>
    </location>
</feature>
<evidence type="ECO:0000256" key="1">
    <source>
        <dbReference type="ARBA" id="ARBA00005104"/>
    </source>
</evidence>
<feature type="domain" description="GTP cyclohydrolase II" evidence="4">
    <location>
        <begin position="382"/>
        <end position="445"/>
    </location>
</feature>
<feature type="region of interest" description="Disordered" evidence="3">
    <location>
        <begin position="55"/>
        <end position="74"/>
    </location>
</feature>
<reference evidence="5 6" key="1">
    <citation type="journal article" name="Sci. Rep.">
        <title>Genome-scale phylogenetic analyses confirm Olpidium as the closest living zoosporic fungus to the non-flagellated, terrestrial fungi.</title>
        <authorList>
            <person name="Chang Y."/>
            <person name="Rochon D."/>
            <person name="Sekimoto S."/>
            <person name="Wang Y."/>
            <person name="Chovatia M."/>
            <person name="Sandor L."/>
            <person name="Salamov A."/>
            <person name="Grigoriev I.V."/>
            <person name="Stajich J.E."/>
            <person name="Spatafora J.W."/>
        </authorList>
    </citation>
    <scope>NUCLEOTIDE SEQUENCE [LARGE SCALE GENOMIC DNA]</scope>
    <source>
        <strain evidence="5">S191</strain>
    </source>
</reference>
<dbReference type="SUPFAM" id="SSF142695">
    <property type="entry name" value="RibA-like"/>
    <property type="match status" value="2"/>
</dbReference>
<dbReference type="GO" id="GO:0009231">
    <property type="term" value="P:riboflavin biosynthetic process"/>
    <property type="evidence" value="ECO:0007669"/>
    <property type="project" value="UniProtKB-KW"/>
</dbReference>
<evidence type="ECO:0000259" key="4">
    <source>
        <dbReference type="Pfam" id="PF00925"/>
    </source>
</evidence>
<evidence type="ECO:0000313" key="6">
    <source>
        <dbReference type="Proteomes" id="UP000673691"/>
    </source>
</evidence>
<dbReference type="OrthoDB" id="5569761at2759"/>
<feature type="compositionally biased region" description="Low complexity" evidence="3">
    <location>
        <begin position="118"/>
        <end position="128"/>
    </location>
</feature>
<feature type="compositionally biased region" description="Low complexity" evidence="3">
    <location>
        <begin position="29"/>
        <end position="41"/>
    </location>
</feature>
<gene>
    <name evidence="5" type="ORF">BJ554DRAFT_546</name>
</gene>
<dbReference type="Gene3D" id="3.40.50.10990">
    <property type="entry name" value="GTP cyclohydrolase II"/>
    <property type="match status" value="1"/>
</dbReference>
<protein>
    <submittedName>
        <fullName evidence="5">GTP cyclohydrolase II-domain-containing protein</fullName>
    </submittedName>
</protein>